<keyword evidence="8" id="KW-1185">Reference proteome</keyword>
<evidence type="ECO:0000256" key="4">
    <source>
        <dbReference type="ARBA" id="ARBA00023125"/>
    </source>
</evidence>
<dbReference type="GO" id="GO:0017065">
    <property type="term" value="F:single-strand selective uracil DNA N-glycosylase activity"/>
    <property type="evidence" value="ECO:0007669"/>
    <property type="project" value="InterPro"/>
</dbReference>
<organism evidence="7 8">
    <name type="scientific">Allorhodopirellula heiligendammensis</name>
    <dbReference type="NCBI Taxonomy" id="2714739"/>
    <lineage>
        <taxon>Bacteria</taxon>
        <taxon>Pseudomonadati</taxon>
        <taxon>Planctomycetota</taxon>
        <taxon>Planctomycetia</taxon>
        <taxon>Pirellulales</taxon>
        <taxon>Pirellulaceae</taxon>
        <taxon>Allorhodopirellula</taxon>
    </lineage>
</organism>
<dbReference type="InterPro" id="IPR039134">
    <property type="entry name" value="SMUG1"/>
</dbReference>
<dbReference type="Gene3D" id="3.40.470.10">
    <property type="entry name" value="Uracil-DNA glycosylase-like domain"/>
    <property type="match status" value="1"/>
</dbReference>
<dbReference type="InterPro" id="IPR005122">
    <property type="entry name" value="Uracil-DNA_glycosylase-like"/>
</dbReference>
<keyword evidence="5" id="KW-0234">DNA repair</keyword>
<gene>
    <name evidence="7" type="ORF">Poly21_53380</name>
</gene>
<dbReference type="InterPro" id="IPR036895">
    <property type="entry name" value="Uracil-DNA_glycosylase-like_sf"/>
</dbReference>
<dbReference type="PANTHER" id="PTHR13235">
    <property type="entry name" value="SINGLE-STRAND SELECTIVE MONOFUNCTIONAL URACIL DNA GLYCOSYLASE"/>
    <property type="match status" value="1"/>
</dbReference>
<dbReference type="Proteomes" id="UP000319908">
    <property type="component" value="Unassembled WGS sequence"/>
</dbReference>
<sequence>MKSIPKQAADRKLQTGLVAAAEQLRNAVDALSFADPVTHIYNPLDYAWDLHQRYIAQAAASAHVLFLGMNPGPWGMAQTGVPFGEIAAVRDWMKIRGDVEKVENEHPKRPVEGLACQRSEVSGRRLWGLAQDRFQTPAAFFRKHFVLNYCPLVFMESSGRNRTPDKLPVAERDALQKCCDQHLRDVLALLPWTHLVGVGAFAETCLKRVTNDSDGTAEIVRILHPSPASPAANRDWAGTATTQLEQAGVW</sequence>
<proteinExistence type="inferred from homology"/>
<dbReference type="CDD" id="cd19374">
    <property type="entry name" value="UDG-F3_SMUG1-like"/>
    <property type="match status" value="1"/>
</dbReference>
<dbReference type="SUPFAM" id="SSF52141">
    <property type="entry name" value="Uracil-DNA glycosylase-like"/>
    <property type="match status" value="1"/>
</dbReference>
<evidence type="ECO:0000256" key="5">
    <source>
        <dbReference type="ARBA" id="ARBA00023204"/>
    </source>
</evidence>
<dbReference type="EMBL" id="SJPU01000005">
    <property type="protein sequence ID" value="TWU10005.1"/>
    <property type="molecule type" value="Genomic_DNA"/>
</dbReference>
<feature type="domain" description="Uracil-DNA glycosylase-like" evidence="6">
    <location>
        <begin position="60"/>
        <end position="231"/>
    </location>
</feature>
<evidence type="ECO:0000259" key="6">
    <source>
        <dbReference type="Pfam" id="PF03167"/>
    </source>
</evidence>
<dbReference type="GO" id="GO:0006284">
    <property type="term" value="P:base-excision repair"/>
    <property type="evidence" value="ECO:0007669"/>
    <property type="project" value="InterPro"/>
</dbReference>
<evidence type="ECO:0000313" key="7">
    <source>
        <dbReference type="EMBL" id="TWU10005.1"/>
    </source>
</evidence>
<dbReference type="OrthoDB" id="267598at2"/>
<protein>
    <submittedName>
        <fullName evidence="7">Uracil DNA glycosylase superfamily protein</fullName>
    </submittedName>
</protein>
<dbReference type="GO" id="GO:0003677">
    <property type="term" value="F:DNA binding"/>
    <property type="evidence" value="ECO:0007669"/>
    <property type="project" value="UniProtKB-KW"/>
</dbReference>
<accession>A0A5C6BCQ6</accession>
<reference evidence="7 8" key="1">
    <citation type="journal article" date="2020" name="Antonie Van Leeuwenhoek">
        <title>Rhodopirellula heiligendammensis sp. nov., Rhodopirellula pilleata sp. nov., and Rhodopirellula solitaria sp. nov. isolated from natural or artificial marine surfaces in Northern Germany and California, USA, and emended description of the genus Rhodopirellula.</title>
        <authorList>
            <person name="Kallscheuer N."/>
            <person name="Wiegand S."/>
            <person name="Jogler M."/>
            <person name="Boedeker C."/>
            <person name="Peeters S.H."/>
            <person name="Rast P."/>
            <person name="Heuer A."/>
            <person name="Jetten M.S.M."/>
            <person name="Rohde M."/>
            <person name="Jogler C."/>
        </authorList>
    </citation>
    <scope>NUCLEOTIDE SEQUENCE [LARGE SCALE GENOMIC DNA]</scope>
    <source>
        <strain evidence="7 8">Poly21</strain>
    </source>
</reference>
<evidence type="ECO:0000256" key="3">
    <source>
        <dbReference type="ARBA" id="ARBA00022801"/>
    </source>
</evidence>
<dbReference type="FunFam" id="3.40.470.10:FF:000005">
    <property type="entry name" value="Single-strand selective monofunctional uracil DNA glycosylase"/>
    <property type="match status" value="1"/>
</dbReference>
<dbReference type="Pfam" id="PF03167">
    <property type="entry name" value="UDG"/>
    <property type="match status" value="1"/>
</dbReference>
<comment type="similarity">
    <text evidence="1">Belongs to the uracil-DNA glycosylase (UDG) superfamily. SMUG1 family.</text>
</comment>
<dbReference type="GO" id="GO:0000703">
    <property type="term" value="F:oxidized pyrimidine nucleobase lesion DNA N-glycosylase activity"/>
    <property type="evidence" value="ECO:0007669"/>
    <property type="project" value="TreeGrafter"/>
</dbReference>
<comment type="caution">
    <text evidence="7">The sequence shown here is derived from an EMBL/GenBank/DDBJ whole genome shotgun (WGS) entry which is preliminary data.</text>
</comment>
<evidence type="ECO:0000256" key="2">
    <source>
        <dbReference type="ARBA" id="ARBA00022763"/>
    </source>
</evidence>
<evidence type="ECO:0000313" key="8">
    <source>
        <dbReference type="Proteomes" id="UP000319908"/>
    </source>
</evidence>
<keyword evidence="3" id="KW-0378">Hydrolase</keyword>
<dbReference type="PANTHER" id="PTHR13235:SF2">
    <property type="entry name" value="SINGLE-STRAND SELECTIVE MONOFUNCTIONAL URACIL DNA GLYCOSYLASE"/>
    <property type="match status" value="1"/>
</dbReference>
<keyword evidence="4" id="KW-0238">DNA-binding</keyword>
<dbReference type="RefSeq" id="WP_146409783.1">
    <property type="nucleotide sequence ID" value="NZ_SJPU01000005.1"/>
</dbReference>
<keyword evidence="2" id="KW-0227">DNA damage</keyword>
<name>A0A5C6BCQ6_9BACT</name>
<dbReference type="AlphaFoldDB" id="A0A5C6BCQ6"/>
<evidence type="ECO:0000256" key="1">
    <source>
        <dbReference type="ARBA" id="ARBA00007889"/>
    </source>
</evidence>